<dbReference type="SUPFAM" id="SSF53448">
    <property type="entry name" value="Nucleotide-diphospho-sugar transferases"/>
    <property type="match status" value="1"/>
</dbReference>
<proteinExistence type="inferred from homology"/>
<evidence type="ECO:0000313" key="7">
    <source>
        <dbReference type="EMBL" id="PFG75116.1"/>
    </source>
</evidence>
<keyword evidence="3" id="KW-0808">Transferase</keyword>
<evidence type="ECO:0000259" key="6">
    <source>
        <dbReference type="Pfam" id="PF00483"/>
    </source>
</evidence>
<dbReference type="GO" id="GO:0006011">
    <property type="term" value="P:UDP-alpha-D-glucose metabolic process"/>
    <property type="evidence" value="ECO:0007669"/>
    <property type="project" value="InterPro"/>
</dbReference>
<dbReference type="AlphaFoldDB" id="A0A2A9HJD9"/>
<evidence type="ECO:0000256" key="3">
    <source>
        <dbReference type="ARBA" id="ARBA00022679"/>
    </source>
</evidence>
<feature type="domain" description="Nucleotidyl transferase" evidence="6">
    <location>
        <begin position="8"/>
        <end position="267"/>
    </location>
</feature>
<protein>
    <recommendedName>
        <fullName evidence="2">UTP--glucose-1-phosphate uridylyltransferase</fullName>
        <ecNumber evidence="2">2.7.7.9</ecNumber>
    </recommendedName>
</protein>
<dbReference type="GO" id="GO:0003983">
    <property type="term" value="F:UTP:glucose-1-phosphate uridylyltransferase activity"/>
    <property type="evidence" value="ECO:0007669"/>
    <property type="project" value="UniProtKB-EC"/>
</dbReference>
<dbReference type="PANTHER" id="PTHR43197">
    <property type="entry name" value="UTP--GLUCOSE-1-PHOSPHATE URIDYLYLTRANSFERASE"/>
    <property type="match status" value="1"/>
</dbReference>
<evidence type="ECO:0000313" key="8">
    <source>
        <dbReference type="Proteomes" id="UP000223071"/>
    </source>
</evidence>
<comment type="catalytic activity">
    <reaction evidence="5">
        <text>alpha-D-glucose 1-phosphate + UTP + H(+) = UDP-alpha-D-glucose + diphosphate</text>
        <dbReference type="Rhea" id="RHEA:19889"/>
        <dbReference type="ChEBI" id="CHEBI:15378"/>
        <dbReference type="ChEBI" id="CHEBI:33019"/>
        <dbReference type="ChEBI" id="CHEBI:46398"/>
        <dbReference type="ChEBI" id="CHEBI:58601"/>
        <dbReference type="ChEBI" id="CHEBI:58885"/>
        <dbReference type="EC" id="2.7.7.9"/>
    </reaction>
</comment>
<dbReference type="CDD" id="cd02541">
    <property type="entry name" value="UGPase_prokaryotic"/>
    <property type="match status" value="1"/>
</dbReference>
<evidence type="ECO:0000256" key="1">
    <source>
        <dbReference type="ARBA" id="ARBA00006890"/>
    </source>
</evidence>
<evidence type="ECO:0000256" key="2">
    <source>
        <dbReference type="ARBA" id="ARBA00012415"/>
    </source>
</evidence>
<keyword evidence="4" id="KW-0548">Nucleotidyltransferase</keyword>
<comment type="similarity">
    <text evidence="1">Belongs to the UDPGP type 2 family.</text>
</comment>
<dbReference type="PANTHER" id="PTHR43197:SF1">
    <property type="entry name" value="UTP--GLUCOSE-1-PHOSPHATE URIDYLYLTRANSFERASE"/>
    <property type="match status" value="1"/>
</dbReference>
<reference evidence="7 8" key="1">
    <citation type="submission" date="2017-09" db="EMBL/GenBank/DDBJ databases">
        <title>Sequencing the genomes of two abundant thermophiles in Great Basin hot springs: Thermocrinis jamiesonii and novel Chloroflexi Thermoflexus hugenholtzii.</title>
        <authorList>
            <person name="Hedlund B."/>
        </authorList>
    </citation>
    <scope>NUCLEOTIDE SEQUENCE [LARGE SCALE GENOMIC DNA]</scope>
    <source>
        <strain evidence="7 8">G233</strain>
    </source>
</reference>
<evidence type="ECO:0000256" key="5">
    <source>
        <dbReference type="ARBA" id="ARBA00048128"/>
    </source>
</evidence>
<accession>A0A2A9HJD9</accession>
<evidence type="ECO:0000256" key="4">
    <source>
        <dbReference type="ARBA" id="ARBA00022695"/>
    </source>
</evidence>
<gene>
    <name evidence="7" type="ORF">A9A59_2382</name>
</gene>
<name>A0A2A9HJD9_TEPT2</name>
<dbReference type="InterPro" id="IPR005771">
    <property type="entry name" value="GalU_uridylyltTrfase_bac/arc"/>
</dbReference>
<dbReference type="InterPro" id="IPR029044">
    <property type="entry name" value="Nucleotide-diphossugar_trans"/>
</dbReference>
<dbReference type="RefSeq" id="WP_098504455.1">
    <property type="nucleotide sequence ID" value="NZ_PDJQ01000001.1"/>
</dbReference>
<dbReference type="InterPro" id="IPR005835">
    <property type="entry name" value="NTP_transferase_dom"/>
</dbReference>
<dbReference type="Pfam" id="PF00483">
    <property type="entry name" value="NTP_transferase"/>
    <property type="match status" value="1"/>
</dbReference>
<keyword evidence="8" id="KW-1185">Reference proteome</keyword>
<dbReference type="Gene3D" id="3.90.550.10">
    <property type="entry name" value="Spore Coat Polysaccharide Biosynthesis Protein SpsA, Chain A"/>
    <property type="match status" value="1"/>
</dbReference>
<dbReference type="EC" id="2.7.7.9" evidence="2"/>
<sequence length="296" mass="31460">MVQPVTTAVILAAGLGTRMLPATKAVPKEMLPLVDRPLIDWCVDEAVAAGITRIVFVIAEGKESILEHFRAGARVETALRETGNQALADSLAAIAAKAEFHAVYQPKQLGIAHAVACAREFVEGQPFALLFPDDVILGRQSCTAQLVEAYAATGGTVIAVEQVADADVPQYGIVDPADDGNPARLRRVVEKPRLEEAPSRLGIVGRYVLSETILAHIDATPPGKNGELQITDAIARQIAAGEPVSALRFEGRRYDTGRPLGYIVANVAAALARPELAGPLRERLAPLLNEEEPCAS</sequence>
<organism evidence="7 8">
    <name type="scientific">Tepidiforma thermophila (strain KCTC 52669 / CGMCC 1.13589 / G233)</name>
    <dbReference type="NCBI Taxonomy" id="2761530"/>
    <lineage>
        <taxon>Bacteria</taxon>
        <taxon>Bacillati</taxon>
        <taxon>Chloroflexota</taxon>
        <taxon>Tepidiformia</taxon>
        <taxon>Tepidiformales</taxon>
        <taxon>Tepidiformaceae</taxon>
        <taxon>Tepidiforma</taxon>
    </lineage>
</organism>
<comment type="caution">
    <text evidence="7">The sequence shown here is derived from an EMBL/GenBank/DDBJ whole genome shotgun (WGS) entry which is preliminary data.</text>
</comment>
<dbReference type="EMBL" id="PDJQ01000001">
    <property type="protein sequence ID" value="PFG75116.1"/>
    <property type="molecule type" value="Genomic_DNA"/>
</dbReference>
<dbReference type="Proteomes" id="UP000223071">
    <property type="component" value="Unassembled WGS sequence"/>
</dbReference>